<keyword evidence="9" id="KW-1185">Reference proteome</keyword>
<dbReference type="EMBL" id="VEPZ02001279">
    <property type="protein sequence ID" value="KAE8682691.1"/>
    <property type="molecule type" value="Genomic_DNA"/>
</dbReference>
<feature type="region of interest" description="Disordered" evidence="6">
    <location>
        <begin position="271"/>
        <end position="379"/>
    </location>
</feature>
<feature type="compositionally biased region" description="Low complexity" evidence="6">
    <location>
        <begin position="193"/>
        <end position="202"/>
    </location>
</feature>
<dbReference type="OrthoDB" id="1939285at2759"/>
<keyword evidence="4" id="KW-0493">Microtubule</keyword>
<feature type="compositionally biased region" description="Basic and acidic residues" evidence="6">
    <location>
        <begin position="61"/>
        <end position="87"/>
    </location>
</feature>
<dbReference type="GO" id="GO:0008017">
    <property type="term" value="F:microtubule binding"/>
    <property type="evidence" value="ECO:0007669"/>
    <property type="project" value="InterPro"/>
</dbReference>
<evidence type="ECO:0000256" key="2">
    <source>
        <dbReference type="ARBA" id="ARBA00005885"/>
    </source>
</evidence>
<feature type="compositionally biased region" description="Polar residues" evidence="6">
    <location>
        <begin position="359"/>
        <end position="379"/>
    </location>
</feature>
<dbReference type="Pfam" id="PF06886">
    <property type="entry name" value="TPX2"/>
    <property type="match status" value="1"/>
</dbReference>
<feature type="compositionally biased region" description="Basic residues" evidence="6">
    <location>
        <begin position="342"/>
        <end position="354"/>
    </location>
</feature>
<dbReference type="GO" id="GO:0005874">
    <property type="term" value="C:microtubule"/>
    <property type="evidence" value="ECO:0007669"/>
    <property type="project" value="UniProtKB-KW"/>
</dbReference>
<evidence type="ECO:0000256" key="4">
    <source>
        <dbReference type="ARBA" id="ARBA00022701"/>
    </source>
</evidence>
<feature type="compositionally biased region" description="Polar residues" evidence="6">
    <location>
        <begin position="309"/>
        <end position="325"/>
    </location>
</feature>
<dbReference type="AlphaFoldDB" id="A0A6A2YT79"/>
<feature type="compositionally biased region" description="Basic and acidic residues" evidence="6">
    <location>
        <begin position="426"/>
        <end position="442"/>
    </location>
</feature>
<comment type="caution">
    <text evidence="8">The sequence shown here is derived from an EMBL/GenBank/DDBJ whole genome shotgun (WGS) entry which is preliminary data.</text>
</comment>
<dbReference type="PANTHER" id="PTHR31358">
    <property type="entry name" value="PROTEIN WVD2-LIKE 4"/>
    <property type="match status" value="1"/>
</dbReference>
<feature type="compositionally biased region" description="Basic residues" evidence="6">
    <location>
        <begin position="297"/>
        <end position="306"/>
    </location>
</feature>
<dbReference type="PANTHER" id="PTHR31358:SF29">
    <property type="entry name" value="PROTEIN WVD2-LIKE 5-RELATED"/>
    <property type="match status" value="1"/>
</dbReference>
<sequence>MDSENNLSSFGHEAAQQNGVHPQLWVPGDGSGSDNVAGNVEETNEIYLQNGVDDNGATEEATERSNDLVESRGLVDSEEGEIKDNMKQSKPQKVQGKTKNEKPLGPKNVHSTLVKKNKDGKSTEVTLTSSNGGSVSTNSGPKLPLKNRPFNERQAKASKQSKISDAAFSEGTMERSKLKPLKNGPITKYEAGSESSSPTSTDSKPHRVGTLPNYGFSFKCDERAEKRKEFYTKLEEKIHAREVEKSNLQAKSKETHEAEIKTFRKSLNFKATPLPSFYQEPPPPKVELKKIPSTRAKSPKLGRRKNTAALDSSDCNSNSGLQFGWQSLDEKASPSISAKVTSHVHLKKPQRKSLPKLASQKTSLPSTTNEENTLKASDQLSVTASKATIEGKIASGSSKVTNEELSPLQQQEAVSRADSGGSQPKTDQRPVIEEQGRPELVQ</sequence>
<dbReference type="InterPro" id="IPR027329">
    <property type="entry name" value="TPX2_C"/>
</dbReference>
<evidence type="ECO:0000256" key="3">
    <source>
        <dbReference type="ARBA" id="ARBA00022490"/>
    </source>
</evidence>
<dbReference type="Proteomes" id="UP000436088">
    <property type="component" value="Unassembled WGS sequence"/>
</dbReference>
<evidence type="ECO:0000259" key="7">
    <source>
        <dbReference type="Pfam" id="PF06886"/>
    </source>
</evidence>
<reference evidence="8" key="1">
    <citation type="submission" date="2019-09" db="EMBL/GenBank/DDBJ databases">
        <title>Draft genome information of white flower Hibiscus syriacus.</title>
        <authorList>
            <person name="Kim Y.-M."/>
        </authorList>
    </citation>
    <scope>NUCLEOTIDE SEQUENCE [LARGE SCALE GENOMIC DNA]</scope>
    <source>
        <strain evidence="8">YM2019G1</strain>
    </source>
</reference>
<feature type="domain" description="TPX2 C-terminal" evidence="7">
    <location>
        <begin position="216"/>
        <end position="291"/>
    </location>
</feature>
<feature type="compositionally biased region" description="Polar residues" evidence="6">
    <location>
        <begin position="1"/>
        <end position="20"/>
    </location>
</feature>
<evidence type="ECO:0000256" key="1">
    <source>
        <dbReference type="ARBA" id="ARBA00004245"/>
    </source>
</evidence>
<feature type="compositionally biased region" description="Low complexity" evidence="6">
    <location>
        <begin position="125"/>
        <end position="140"/>
    </location>
</feature>
<gene>
    <name evidence="8" type="ORF">F3Y22_tig00111238pilonHSYRG00411</name>
</gene>
<proteinExistence type="inferred from homology"/>
<feature type="region of interest" description="Disordered" evidence="6">
    <location>
        <begin position="1"/>
        <end position="215"/>
    </location>
</feature>
<evidence type="ECO:0000313" key="8">
    <source>
        <dbReference type="EMBL" id="KAE8682691.1"/>
    </source>
</evidence>
<dbReference type="InterPro" id="IPR044833">
    <property type="entry name" value="WDL5/6"/>
</dbReference>
<organism evidence="8 9">
    <name type="scientific">Hibiscus syriacus</name>
    <name type="common">Rose of Sharon</name>
    <dbReference type="NCBI Taxonomy" id="106335"/>
    <lineage>
        <taxon>Eukaryota</taxon>
        <taxon>Viridiplantae</taxon>
        <taxon>Streptophyta</taxon>
        <taxon>Embryophyta</taxon>
        <taxon>Tracheophyta</taxon>
        <taxon>Spermatophyta</taxon>
        <taxon>Magnoliopsida</taxon>
        <taxon>eudicotyledons</taxon>
        <taxon>Gunneridae</taxon>
        <taxon>Pentapetalae</taxon>
        <taxon>rosids</taxon>
        <taxon>malvids</taxon>
        <taxon>Malvales</taxon>
        <taxon>Malvaceae</taxon>
        <taxon>Malvoideae</taxon>
        <taxon>Hibiscus</taxon>
    </lineage>
</organism>
<keyword evidence="5" id="KW-0206">Cytoskeleton</keyword>
<feature type="compositionally biased region" description="Polar residues" evidence="6">
    <location>
        <begin position="395"/>
        <end position="413"/>
    </location>
</feature>
<keyword evidence="3" id="KW-0963">Cytoplasm</keyword>
<evidence type="ECO:0000313" key="9">
    <source>
        <dbReference type="Proteomes" id="UP000436088"/>
    </source>
</evidence>
<evidence type="ECO:0000256" key="5">
    <source>
        <dbReference type="ARBA" id="ARBA00023212"/>
    </source>
</evidence>
<feature type="compositionally biased region" description="Polar residues" evidence="6">
    <location>
        <begin position="88"/>
        <end position="97"/>
    </location>
</feature>
<protein>
    <submittedName>
        <fullName evidence="8">Protein WAVE-DAMPENED 2</fullName>
    </submittedName>
</protein>
<evidence type="ECO:0000256" key="6">
    <source>
        <dbReference type="SAM" id="MobiDB-lite"/>
    </source>
</evidence>
<comment type="subcellular location">
    <subcellularLocation>
        <location evidence="1">Cytoplasm</location>
        <location evidence="1">Cytoskeleton</location>
    </subcellularLocation>
</comment>
<accession>A0A6A2YT79</accession>
<feature type="region of interest" description="Disordered" evidence="6">
    <location>
        <begin position="394"/>
        <end position="442"/>
    </location>
</feature>
<name>A0A6A2YT79_HIBSY</name>
<comment type="similarity">
    <text evidence="2">Belongs to the TPX2 family.</text>
</comment>